<reference evidence="1" key="1">
    <citation type="submission" date="2021-08" db="EMBL/GenBank/DDBJ databases">
        <title>The first chromosome-level gecko genome reveals the dynamic sex chromosomes of Neotropical dwarf geckos (Sphaerodactylidae: Sphaerodactylus).</title>
        <authorList>
            <person name="Pinto B.J."/>
            <person name="Keating S.E."/>
            <person name="Gamble T."/>
        </authorList>
    </citation>
    <scope>NUCLEOTIDE SEQUENCE</scope>
    <source>
        <strain evidence="1">TG3544</strain>
    </source>
</reference>
<comment type="caution">
    <text evidence="1">The sequence shown here is derived from an EMBL/GenBank/DDBJ whole genome shotgun (WGS) entry which is preliminary data.</text>
</comment>
<dbReference type="EMBL" id="CM037618">
    <property type="protein sequence ID" value="KAH7998836.1"/>
    <property type="molecule type" value="Genomic_DNA"/>
</dbReference>
<keyword evidence="2" id="KW-1185">Reference proteome</keyword>
<gene>
    <name evidence="1" type="ORF">K3G42_001474</name>
</gene>
<dbReference type="Proteomes" id="UP000827872">
    <property type="component" value="Linkage Group LG05"/>
</dbReference>
<proteinExistence type="predicted"/>
<evidence type="ECO:0000313" key="2">
    <source>
        <dbReference type="Proteomes" id="UP000827872"/>
    </source>
</evidence>
<sequence length="166" mass="18298">MGWKSRRLGKEQALCRAGLLLSNEEGAVSSVASSAGLDLGKSDLSVWSSILTMDGASGETTINRQGTAAEQNVVDGPKEAVADAPWREMLALGSDGRARWKLQNLQQGTRLVADFTLEFRQLARQIRDWPEPVLIHFHKEALDPEITQWGTMAATPQRWRDGIGER</sequence>
<organism evidence="1 2">
    <name type="scientific">Sphaerodactylus townsendi</name>
    <dbReference type="NCBI Taxonomy" id="933632"/>
    <lineage>
        <taxon>Eukaryota</taxon>
        <taxon>Metazoa</taxon>
        <taxon>Chordata</taxon>
        <taxon>Craniata</taxon>
        <taxon>Vertebrata</taxon>
        <taxon>Euteleostomi</taxon>
        <taxon>Lepidosauria</taxon>
        <taxon>Squamata</taxon>
        <taxon>Bifurcata</taxon>
        <taxon>Gekkota</taxon>
        <taxon>Sphaerodactylidae</taxon>
        <taxon>Sphaerodactylus</taxon>
    </lineage>
</organism>
<protein>
    <submittedName>
        <fullName evidence="1">Uncharacterized protein</fullName>
    </submittedName>
</protein>
<evidence type="ECO:0000313" key="1">
    <source>
        <dbReference type="EMBL" id="KAH7998836.1"/>
    </source>
</evidence>
<accession>A0ACB8F0R6</accession>
<name>A0ACB8F0R6_9SAUR</name>